<comment type="caution">
    <text evidence="2">The sequence shown here is derived from an EMBL/GenBank/DDBJ whole genome shotgun (WGS) entry which is preliminary data.</text>
</comment>
<feature type="domain" description="F-box" evidence="1">
    <location>
        <begin position="224"/>
        <end position="270"/>
    </location>
</feature>
<proteinExistence type="predicted"/>
<dbReference type="InterPro" id="IPR001810">
    <property type="entry name" value="F-box_dom"/>
</dbReference>
<dbReference type="SUPFAM" id="SSF81383">
    <property type="entry name" value="F-box domain"/>
    <property type="match status" value="1"/>
</dbReference>
<dbReference type="Gene3D" id="3.80.10.10">
    <property type="entry name" value="Ribonuclease Inhibitor"/>
    <property type="match status" value="2"/>
</dbReference>
<dbReference type="Gene3D" id="1.20.1280.50">
    <property type="match status" value="1"/>
</dbReference>
<dbReference type="Pfam" id="PF12937">
    <property type="entry name" value="F-box-like"/>
    <property type="match status" value="1"/>
</dbReference>
<protein>
    <recommendedName>
        <fullName evidence="1">F-box domain-containing protein</fullName>
    </recommendedName>
</protein>
<gene>
    <name evidence="2" type="primary">FBXL4</name>
    <name evidence="2" type="ORF">CEXT_628541</name>
</gene>
<sequence>MFQYCGRSMKSIEIEEDTILYNMHCDANKKGKSIVSVRASEVVDFSSQYGSSEALSYTAENIIGPPAIFPRTGDNAYSYQLYFFNSFIEFRVETRIIPLLLRVYEVYNPGAIVKVFCYCYETKKWVVMWKGEPQILFPDKSHCFSIDIHGIDFLTDFYRLEFHHKHLNYFCEIDGLILYGEERYSPCFFSNYGFPGSLNLTRTQKYIGCSIEETSFSKEIAQTLSSFSILPDEVVTMILSYLDLQSLCTTARVSKRFYKLCYDPVLFQDLNLQLYWHLVDANAMKSLQSRLSSLKKLNMAWCGGQGRITSQDFIKTGFIVFTDFKTFCEEIPEVGAFTFRGCSNINGLNEVINAISKYLKHSLKTLDLWRATNVSCRGVKDLAECINLVELDLGWCYQIDPSCGCIRQLVTHCPKLKKLFLTAVRTITNSELDAIAMNCPEMEQLDILGTSEYNVASVKNLLECCKNMKLLDISYSASEVKMSVSTLQTTFPSVKIKCSLPYNVNEYYS</sequence>
<dbReference type="CDD" id="cd22117">
    <property type="entry name" value="F-box_FBXL4"/>
    <property type="match status" value="1"/>
</dbReference>
<evidence type="ECO:0000313" key="3">
    <source>
        <dbReference type="Proteomes" id="UP001054945"/>
    </source>
</evidence>
<dbReference type="GO" id="GO:0019005">
    <property type="term" value="C:SCF ubiquitin ligase complex"/>
    <property type="evidence" value="ECO:0007669"/>
    <property type="project" value="TreeGrafter"/>
</dbReference>
<name>A0AAV4U1H4_CAEEX</name>
<dbReference type="SMART" id="SM00256">
    <property type="entry name" value="FBOX"/>
    <property type="match status" value="1"/>
</dbReference>
<dbReference type="AlphaFoldDB" id="A0AAV4U1H4"/>
<dbReference type="EMBL" id="BPLR01012131">
    <property type="protein sequence ID" value="GIY51607.1"/>
    <property type="molecule type" value="Genomic_DNA"/>
</dbReference>
<keyword evidence="3" id="KW-1185">Reference proteome</keyword>
<dbReference type="PROSITE" id="PS50181">
    <property type="entry name" value="FBOX"/>
    <property type="match status" value="1"/>
</dbReference>
<organism evidence="2 3">
    <name type="scientific">Caerostris extrusa</name>
    <name type="common">Bark spider</name>
    <name type="synonym">Caerostris bankana</name>
    <dbReference type="NCBI Taxonomy" id="172846"/>
    <lineage>
        <taxon>Eukaryota</taxon>
        <taxon>Metazoa</taxon>
        <taxon>Ecdysozoa</taxon>
        <taxon>Arthropoda</taxon>
        <taxon>Chelicerata</taxon>
        <taxon>Arachnida</taxon>
        <taxon>Araneae</taxon>
        <taxon>Araneomorphae</taxon>
        <taxon>Entelegynae</taxon>
        <taxon>Araneoidea</taxon>
        <taxon>Araneidae</taxon>
        <taxon>Caerostris</taxon>
    </lineage>
</organism>
<dbReference type="Proteomes" id="UP001054945">
    <property type="component" value="Unassembled WGS sequence"/>
</dbReference>
<dbReference type="InterPro" id="IPR032675">
    <property type="entry name" value="LRR_dom_sf"/>
</dbReference>
<evidence type="ECO:0000259" key="1">
    <source>
        <dbReference type="PROSITE" id="PS50181"/>
    </source>
</evidence>
<dbReference type="SUPFAM" id="SSF52047">
    <property type="entry name" value="RNI-like"/>
    <property type="match status" value="1"/>
</dbReference>
<accession>A0AAV4U1H4</accession>
<dbReference type="PANTHER" id="PTHR16134">
    <property type="entry name" value="F-BOX/TPR REPEAT PROTEIN POF3"/>
    <property type="match status" value="1"/>
</dbReference>
<dbReference type="GO" id="GO:0031146">
    <property type="term" value="P:SCF-dependent proteasomal ubiquitin-dependent protein catabolic process"/>
    <property type="evidence" value="ECO:0007669"/>
    <property type="project" value="TreeGrafter"/>
</dbReference>
<dbReference type="PANTHER" id="PTHR16134:SF1">
    <property type="entry name" value="F-BOX AND LEUCINE-RICH PROTEIN 22"/>
    <property type="match status" value="1"/>
</dbReference>
<dbReference type="InterPro" id="IPR036047">
    <property type="entry name" value="F-box-like_dom_sf"/>
</dbReference>
<reference evidence="2 3" key="1">
    <citation type="submission" date="2021-06" db="EMBL/GenBank/DDBJ databases">
        <title>Caerostris extrusa draft genome.</title>
        <authorList>
            <person name="Kono N."/>
            <person name="Arakawa K."/>
        </authorList>
    </citation>
    <scope>NUCLEOTIDE SEQUENCE [LARGE SCALE GENOMIC DNA]</scope>
</reference>
<evidence type="ECO:0000313" key="2">
    <source>
        <dbReference type="EMBL" id="GIY51607.1"/>
    </source>
</evidence>